<keyword evidence="4 8" id="KW-0812">Transmembrane</keyword>
<evidence type="ECO:0000313" key="14">
    <source>
        <dbReference type="Proteomes" id="UP000824281"/>
    </source>
</evidence>
<evidence type="ECO:0000256" key="6">
    <source>
        <dbReference type="ARBA" id="ARBA00023136"/>
    </source>
</evidence>
<dbReference type="PANTHER" id="PTHR47234:SF2">
    <property type="entry name" value="TONB-DEPENDENT RECEPTOR"/>
    <property type="match status" value="1"/>
</dbReference>
<dbReference type="RefSeq" id="WP_221424381.1">
    <property type="nucleotide sequence ID" value="NZ_CP081295.1"/>
</dbReference>
<dbReference type="Proteomes" id="UP000824281">
    <property type="component" value="Chromosome"/>
</dbReference>
<keyword evidence="2 8" id="KW-0813">Transport</keyword>
<gene>
    <name evidence="13" type="ORF">K3148_08355</name>
</gene>
<evidence type="ECO:0000259" key="12">
    <source>
        <dbReference type="Pfam" id="PF07715"/>
    </source>
</evidence>
<name>A0ABX8ZIM0_9SPHN</name>
<dbReference type="PANTHER" id="PTHR47234">
    <property type="match status" value="1"/>
</dbReference>
<keyword evidence="6 8" id="KW-0472">Membrane</keyword>
<dbReference type="Pfam" id="PF00593">
    <property type="entry name" value="TonB_dep_Rec_b-barrel"/>
    <property type="match status" value="1"/>
</dbReference>
<protein>
    <submittedName>
        <fullName evidence="13">TonB-dependent receptor</fullName>
    </submittedName>
</protein>
<dbReference type="InterPro" id="IPR000531">
    <property type="entry name" value="Beta-barrel_TonB"/>
</dbReference>
<dbReference type="Gene3D" id="2.170.130.10">
    <property type="entry name" value="TonB-dependent receptor, plug domain"/>
    <property type="match status" value="1"/>
</dbReference>
<evidence type="ECO:0000256" key="9">
    <source>
        <dbReference type="RuleBase" id="RU003357"/>
    </source>
</evidence>
<evidence type="ECO:0000256" key="7">
    <source>
        <dbReference type="ARBA" id="ARBA00023237"/>
    </source>
</evidence>
<keyword evidence="10" id="KW-0732">Signal</keyword>
<dbReference type="EMBL" id="CP081295">
    <property type="protein sequence ID" value="QZD88871.1"/>
    <property type="molecule type" value="Genomic_DNA"/>
</dbReference>
<evidence type="ECO:0000256" key="3">
    <source>
        <dbReference type="ARBA" id="ARBA00022452"/>
    </source>
</evidence>
<accession>A0ABX8ZIM0</accession>
<evidence type="ECO:0000256" key="5">
    <source>
        <dbReference type="ARBA" id="ARBA00023077"/>
    </source>
</evidence>
<evidence type="ECO:0000256" key="10">
    <source>
        <dbReference type="SAM" id="SignalP"/>
    </source>
</evidence>
<sequence length="936" mass="101011">MSNQSKIRRGASGTAALLLAGISTPVLAQTAASTEDTASPDEDVIVVTGSRIEGLPSDGPVQTISVDREDIVESGAGTIIEVLQDLPVASGGGATFSTATAGPLSSDTPVGASAVSLRGLGASSTLTLINGRRAQISAFARGQESFIDASSIPLAAVERVEVLPSGASAIYGADAVAGVVNYVLRNDFEGIELSASYGNSTAGTDEGRYNLTAVAGARIGDRNSVMLVVDYFKRNPFFLRDREISRESFRPSQQGFYPSFNDLFFQFFDQTEEPADGGCAADDFGFGNFGEFCEVNTNAFVSVQDRLETIGGLFTHQFKISDSLTWYNDVLYSRVESRGVSSPANFSRAPIDPENPFWPAALQADIVEEGGVGDFSDYFGFPIFAWGKIPEPRAVEVESDSYRITSGLRGDLAGDWRFDAAFLFGGNDRVQRGVSGLVIAQNFYDLNLGNICTDGSRVERWDVDLARPTADFIGDTCEDDGRTTLWYNPFGGQTAQEDGVAELLGTEAERSGKSRLYAFDASVNGTLLEMPAGPLKAAFGGEFRRETLRDTPSGVAVATIDNPEPILGFSSTSAEADRNSWSLFGELYVPLAQGLDLQLAGRFDDFEGFGSDFNPKIAARWEPVDWLALRANYSTSFRAPSLAQSGAGVLLSSYRVDCEATPGACDGDPTGDGEALLSEDVGNPALGAENARSFGGGVMITPSPDIELQVDYWNIRHEDLVGIDEDDFIRRALAGEFAVVGDGELLTGTPGLEVTNGFVTDAHFQITNLGFQKTDGIDFAYTHRLGGGDAGDFTFRLDATRILNFERKASEASPVEQLAGDYVYPDFIASGKLRWRKDAWRASLSGHYKTGYRDDPSDRTLEALGLPLDREYEVDDYLTFDLSVSYDFAEDSFIQLAVRNILDEDPPRVLGSSSNVDLFNHDLIGRYATLRVTKRF</sequence>
<feature type="chain" id="PRO_5045934508" evidence="10">
    <location>
        <begin position="29"/>
        <end position="936"/>
    </location>
</feature>
<evidence type="ECO:0000256" key="1">
    <source>
        <dbReference type="ARBA" id="ARBA00004571"/>
    </source>
</evidence>
<keyword evidence="7 8" id="KW-0998">Cell outer membrane</keyword>
<evidence type="ECO:0000256" key="8">
    <source>
        <dbReference type="PROSITE-ProRule" id="PRU01360"/>
    </source>
</evidence>
<keyword evidence="3 8" id="KW-1134">Transmembrane beta strand</keyword>
<dbReference type="InterPro" id="IPR012910">
    <property type="entry name" value="Plug_dom"/>
</dbReference>
<evidence type="ECO:0000259" key="11">
    <source>
        <dbReference type="Pfam" id="PF00593"/>
    </source>
</evidence>
<evidence type="ECO:0000256" key="2">
    <source>
        <dbReference type="ARBA" id="ARBA00022448"/>
    </source>
</evidence>
<dbReference type="PROSITE" id="PS52016">
    <property type="entry name" value="TONB_DEPENDENT_REC_3"/>
    <property type="match status" value="1"/>
</dbReference>
<dbReference type="InterPro" id="IPR039426">
    <property type="entry name" value="TonB-dep_rcpt-like"/>
</dbReference>
<dbReference type="InterPro" id="IPR037066">
    <property type="entry name" value="Plug_dom_sf"/>
</dbReference>
<reference evidence="13 14" key="1">
    <citation type="submission" date="2021-08" db="EMBL/GenBank/DDBJ databases">
        <title>Comparative Genomics Analysis of the Genus Qipengyuania Reveals Extensive Genetic Diversity and Metabolic Versatility, Including the Description of Fifteen Novel Species.</title>
        <authorList>
            <person name="Liu Y."/>
        </authorList>
    </citation>
    <scope>NUCLEOTIDE SEQUENCE [LARGE SCALE GENOMIC DNA]</scope>
    <source>
        <strain evidence="13 14">1NDH13</strain>
    </source>
</reference>
<comment type="subcellular location">
    <subcellularLocation>
        <location evidence="1 8">Cell outer membrane</location>
        <topology evidence="1 8">Multi-pass membrane protein</topology>
    </subcellularLocation>
</comment>
<keyword evidence="5 9" id="KW-0798">TonB box</keyword>
<dbReference type="SUPFAM" id="SSF56935">
    <property type="entry name" value="Porins"/>
    <property type="match status" value="1"/>
</dbReference>
<feature type="domain" description="TonB-dependent receptor plug" evidence="12">
    <location>
        <begin position="58"/>
        <end position="179"/>
    </location>
</feature>
<organism evidence="13 14">
    <name type="scientific">Qipengyuania aurantiaca</name>
    <dbReference type="NCBI Taxonomy" id="2867233"/>
    <lineage>
        <taxon>Bacteria</taxon>
        <taxon>Pseudomonadati</taxon>
        <taxon>Pseudomonadota</taxon>
        <taxon>Alphaproteobacteria</taxon>
        <taxon>Sphingomonadales</taxon>
        <taxon>Erythrobacteraceae</taxon>
        <taxon>Qipengyuania</taxon>
    </lineage>
</organism>
<dbReference type="InterPro" id="IPR036942">
    <property type="entry name" value="Beta-barrel_TonB_sf"/>
</dbReference>
<feature type="domain" description="TonB-dependent receptor-like beta-barrel" evidence="11">
    <location>
        <begin position="477"/>
        <end position="901"/>
    </location>
</feature>
<keyword evidence="14" id="KW-1185">Reference proteome</keyword>
<evidence type="ECO:0000313" key="13">
    <source>
        <dbReference type="EMBL" id="QZD88871.1"/>
    </source>
</evidence>
<comment type="similarity">
    <text evidence="8 9">Belongs to the TonB-dependent receptor family.</text>
</comment>
<keyword evidence="13" id="KW-0675">Receptor</keyword>
<proteinExistence type="inferred from homology"/>
<evidence type="ECO:0000256" key="4">
    <source>
        <dbReference type="ARBA" id="ARBA00022692"/>
    </source>
</evidence>
<dbReference type="Gene3D" id="2.40.170.20">
    <property type="entry name" value="TonB-dependent receptor, beta-barrel domain"/>
    <property type="match status" value="1"/>
</dbReference>
<feature type="signal peptide" evidence="10">
    <location>
        <begin position="1"/>
        <end position="28"/>
    </location>
</feature>
<dbReference type="Pfam" id="PF07715">
    <property type="entry name" value="Plug"/>
    <property type="match status" value="1"/>
</dbReference>